<evidence type="ECO:0008006" key="2">
    <source>
        <dbReference type="Google" id="ProtNLM"/>
    </source>
</evidence>
<gene>
    <name evidence="1" type="ORF">S06H3_55725</name>
</gene>
<accession>X1PSA0</accession>
<dbReference type="AlphaFoldDB" id="X1PSA0"/>
<comment type="caution">
    <text evidence="1">The sequence shown here is derived from an EMBL/GenBank/DDBJ whole genome shotgun (WGS) entry which is preliminary data.</text>
</comment>
<organism evidence="1">
    <name type="scientific">marine sediment metagenome</name>
    <dbReference type="NCBI Taxonomy" id="412755"/>
    <lineage>
        <taxon>unclassified sequences</taxon>
        <taxon>metagenomes</taxon>
        <taxon>ecological metagenomes</taxon>
    </lineage>
</organism>
<protein>
    <recommendedName>
        <fullName evidence="2">Transposase IS4-like domain-containing protein</fullName>
    </recommendedName>
</protein>
<proteinExistence type="predicted"/>
<sequence length="135" mass="15785">MQVKEVTIEGRRYVQCYNSEQAKKDVATRKAILEGLKEKLKQGEKSLVGNKGYRKYLTSSEEGNVFTIDEEKAKDEERFDGIWILRTNTDFTTEEVALKYKQLWMIEMIFRFMKSILQTRPIYHKGGIHFAPPAT</sequence>
<feature type="non-terminal residue" evidence="1">
    <location>
        <position position="135"/>
    </location>
</feature>
<reference evidence="1" key="1">
    <citation type="journal article" date="2014" name="Front. Microbiol.">
        <title>High frequency of phylogenetically diverse reductive dehalogenase-homologous genes in deep subseafloor sedimentary metagenomes.</title>
        <authorList>
            <person name="Kawai M."/>
            <person name="Futagami T."/>
            <person name="Toyoda A."/>
            <person name="Takaki Y."/>
            <person name="Nishi S."/>
            <person name="Hori S."/>
            <person name="Arai W."/>
            <person name="Tsubouchi T."/>
            <person name="Morono Y."/>
            <person name="Uchiyama I."/>
            <person name="Ito T."/>
            <person name="Fujiyama A."/>
            <person name="Inagaki F."/>
            <person name="Takami H."/>
        </authorList>
    </citation>
    <scope>NUCLEOTIDE SEQUENCE</scope>
    <source>
        <strain evidence="1">Expedition CK06-06</strain>
    </source>
</reference>
<evidence type="ECO:0000313" key="1">
    <source>
        <dbReference type="EMBL" id="GAI58713.1"/>
    </source>
</evidence>
<name>X1PSA0_9ZZZZ</name>
<dbReference type="EMBL" id="BARV01035750">
    <property type="protein sequence ID" value="GAI58713.1"/>
    <property type="molecule type" value="Genomic_DNA"/>
</dbReference>